<keyword evidence="1" id="KW-0472">Membrane</keyword>
<keyword evidence="1" id="KW-1133">Transmembrane helix</keyword>
<dbReference type="AlphaFoldDB" id="A0A8W8NWQ3"/>
<dbReference type="Pfam" id="PF20720">
    <property type="entry name" value="nSTAND3"/>
    <property type="match status" value="1"/>
</dbReference>
<organism evidence="3 4">
    <name type="scientific">Magallana gigas</name>
    <name type="common">Pacific oyster</name>
    <name type="synonym">Crassostrea gigas</name>
    <dbReference type="NCBI Taxonomy" id="29159"/>
    <lineage>
        <taxon>Eukaryota</taxon>
        <taxon>Metazoa</taxon>
        <taxon>Spiralia</taxon>
        <taxon>Lophotrochozoa</taxon>
        <taxon>Mollusca</taxon>
        <taxon>Bivalvia</taxon>
        <taxon>Autobranchia</taxon>
        <taxon>Pteriomorphia</taxon>
        <taxon>Ostreida</taxon>
        <taxon>Ostreoidea</taxon>
        <taxon>Ostreidae</taxon>
        <taxon>Magallana</taxon>
    </lineage>
</organism>
<dbReference type="InterPro" id="IPR027417">
    <property type="entry name" value="P-loop_NTPase"/>
</dbReference>
<keyword evidence="4" id="KW-1185">Reference proteome</keyword>
<dbReference type="Proteomes" id="UP000005408">
    <property type="component" value="Unassembled WGS sequence"/>
</dbReference>
<evidence type="ECO:0000259" key="2">
    <source>
        <dbReference type="Pfam" id="PF20720"/>
    </source>
</evidence>
<feature type="transmembrane region" description="Helical" evidence="1">
    <location>
        <begin position="6"/>
        <end position="22"/>
    </location>
</feature>
<sequence>MTRLDIQLWVFFLPGILFISLTQRNESIRMEGYEFPVYSTDSCPGNEREWKERSTAINCTKNNGYMCFPNEDITGLLEFCYIYTQLLITKDTCLFLNKRHSRVDSINCSHFTNGCPYSPYYSYKIFDYPSCISTGNGCFLAEPNCTRRTLPTTLFQKNTDPTTLGNIIINDKNDYSTTSTEETTKDIYKEKNQVSKKDVAVLVLTVLGIFIVICTFCWMCFCSREGNPTRKERYDKENLGEMEVIPFIIGKDKYQMESTEDSFDPIDRTKSAHNKVMKEWQKEDDFFVSTRACKKVEEVITNHRTILVTGQAGSGKSAIIQHIALKYKNEGWIVKSLSKLVEIKQEINLKRNLRNKILLVINDPVGKESFDEIAYRSWKRCEETLKTSVNDVKILMSSRNYVLRDGIFERLLMDKENVEEINIDQYPLDDSEKRRIWDSHLSKHVLIEDVDLEEEFADIKTFLLLLLIVAALQPSNWFTHGKRVYTRLHGFGGLIDRDGRDKIYQPYGSKEKDFYRSCEESLET</sequence>
<dbReference type="EnsemblMetazoa" id="G8112.2">
    <property type="protein sequence ID" value="G8112.2:cds"/>
    <property type="gene ID" value="G8112"/>
</dbReference>
<proteinExistence type="predicted"/>
<reference evidence="3" key="1">
    <citation type="submission" date="2022-08" db="UniProtKB">
        <authorList>
            <consortium name="EnsemblMetazoa"/>
        </authorList>
    </citation>
    <scope>IDENTIFICATION</scope>
    <source>
        <strain evidence="3">05x7-T-G4-1.051#20</strain>
    </source>
</reference>
<accession>A0A8W8NWQ3</accession>
<dbReference type="SUPFAM" id="SSF52540">
    <property type="entry name" value="P-loop containing nucleoside triphosphate hydrolases"/>
    <property type="match status" value="1"/>
</dbReference>
<dbReference type="InterPro" id="IPR049050">
    <property type="entry name" value="nSTAND3"/>
</dbReference>
<feature type="transmembrane region" description="Helical" evidence="1">
    <location>
        <begin position="199"/>
        <end position="221"/>
    </location>
</feature>
<name>A0A8W8NWQ3_MAGGI</name>
<evidence type="ECO:0000256" key="1">
    <source>
        <dbReference type="SAM" id="Phobius"/>
    </source>
</evidence>
<evidence type="ECO:0000313" key="4">
    <source>
        <dbReference type="Proteomes" id="UP000005408"/>
    </source>
</evidence>
<evidence type="ECO:0000313" key="3">
    <source>
        <dbReference type="EnsemblMetazoa" id="G8112.2:cds"/>
    </source>
</evidence>
<keyword evidence="1" id="KW-0812">Transmembrane</keyword>
<protein>
    <recommendedName>
        <fullName evidence="2">Novel STAND NTPase 3 domain-containing protein</fullName>
    </recommendedName>
</protein>
<feature type="domain" description="Novel STAND NTPase 3" evidence="2">
    <location>
        <begin position="287"/>
        <end position="442"/>
    </location>
</feature>